<keyword evidence="6" id="KW-0963">Cytoplasm</keyword>
<evidence type="ECO:0000313" key="8">
    <source>
        <dbReference type="EMBL" id="SJZ37807.1"/>
    </source>
</evidence>
<organism evidence="8 9">
    <name type="scientific">Enhydrobacter aerosaccus</name>
    <dbReference type="NCBI Taxonomy" id="225324"/>
    <lineage>
        <taxon>Bacteria</taxon>
        <taxon>Pseudomonadati</taxon>
        <taxon>Pseudomonadota</taxon>
        <taxon>Alphaproteobacteria</taxon>
        <taxon>Hyphomicrobiales</taxon>
        <taxon>Enhydrobacter</taxon>
    </lineage>
</organism>
<dbReference type="Pfam" id="PF01171">
    <property type="entry name" value="ATP_bind_3"/>
    <property type="match status" value="1"/>
</dbReference>
<keyword evidence="9" id="KW-1185">Reference proteome</keyword>
<dbReference type="HAMAP" id="MF_01161">
    <property type="entry name" value="tRNA_Ile_lys_synt"/>
    <property type="match status" value="1"/>
</dbReference>
<keyword evidence="1 6" id="KW-0436">Ligase</keyword>
<sequence>MLPFGPFERQPLVAVGVSGGRDSLSLVLLANEWAAAREGRALALIVDHGLRAEAAAEAASTAKLLARHGIETEILPWSGPKPATGLQEAARVARYRLLFGACRQRGILHLLVAHQADDQAETVAMRAARGSGSDGLAGMAAVVEYREGRLLRPLLSVPRSRLTATLVERGVRWIDDPSNSDPRFERARLRQGAPQAPVDPELATLRMERERRLAEIALDTLVLGPSAVVSVDQTAFSALERQEGVRLLGRVVQAVGGREYPTRRERLERAAMRLSEAVTGGRSGGGKSGKSQDFTLSRCRLALRRDPAELRLRWIVRPESGRNDMQTTGKPLIPAVFFACGAQDRPHLDMKLQ</sequence>
<dbReference type="InterPro" id="IPR012795">
    <property type="entry name" value="tRNA_Ile_lys_synt_N"/>
</dbReference>
<proteinExistence type="inferred from homology"/>
<dbReference type="GO" id="GO:0006400">
    <property type="term" value="P:tRNA modification"/>
    <property type="evidence" value="ECO:0007669"/>
    <property type="project" value="UniProtKB-UniRule"/>
</dbReference>
<dbReference type="PANTHER" id="PTHR43033">
    <property type="entry name" value="TRNA(ILE)-LYSIDINE SYNTHASE-RELATED"/>
    <property type="match status" value="1"/>
</dbReference>
<feature type="binding site" evidence="6">
    <location>
        <begin position="18"/>
        <end position="23"/>
    </location>
    <ligand>
        <name>ATP</name>
        <dbReference type="ChEBI" id="CHEBI:30616"/>
    </ligand>
</feature>
<evidence type="ECO:0000259" key="7">
    <source>
        <dbReference type="Pfam" id="PF01171"/>
    </source>
</evidence>
<dbReference type="AlphaFoldDB" id="A0A1T4K652"/>
<comment type="function">
    <text evidence="6">Ligates lysine onto the cytidine present at position 34 of the AUA codon-specific tRNA(Ile) that contains the anticodon CAU, in an ATP-dependent manner. Cytidine is converted to lysidine, thus changing the amino acid specificity of the tRNA from methionine to isoleucine.</text>
</comment>
<protein>
    <recommendedName>
        <fullName evidence="6">tRNA(Ile)-lysidine synthase</fullName>
        <ecNumber evidence="6">6.3.4.19</ecNumber>
    </recommendedName>
    <alternativeName>
        <fullName evidence="6">tRNA(Ile)-2-lysyl-cytidine synthase</fullName>
    </alternativeName>
    <alternativeName>
        <fullName evidence="6">tRNA(Ile)-lysidine synthetase</fullName>
    </alternativeName>
</protein>
<dbReference type="GO" id="GO:0032267">
    <property type="term" value="F:tRNA(Ile)-lysidine synthase activity"/>
    <property type="evidence" value="ECO:0007669"/>
    <property type="project" value="UniProtKB-EC"/>
</dbReference>
<comment type="domain">
    <text evidence="6">The N-terminal region contains the highly conserved SGGXDS motif, predicted to be a P-loop motif involved in ATP binding.</text>
</comment>
<dbReference type="NCBIfam" id="TIGR02432">
    <property type="entry name" value="lysidine_TilS_N"/>
    <property type="match status" value="1"/>
</dbReference>
<comment type="catalytic activity">
    <reaction evidence="5 6">
        <text>cytidine(34) in tRNA(Ile2) + L-lysine + ATP = lysidine(34) in tRNA(Ile2) + AMP + diphosphate + H(+)</text>
        <dbReference type="Rhea" id="RHEA:43744"/>
        <dbReference type="Rhea" id="RHEA-COMP:10625"/>
        <dbReference type="Rhea" id="RHEA-COMP:10670"/>
        <dbReference type="ChEBI" id="CHEBI:15378"/>
        <dbReference type="ChEBI" id="CHEBI:30616"/>
        <dbReference type="ChEBI" id="CHEBI:32551"/>
        <dbReference type="ChEBI" id="CHEBI:33019"/>
        <dbReference type="ChEBI" id="CHEBI:82748"/>
        <dbReference type="ChEBI" id="CHEBI:83665"/>
        <dbReference type="ChEBI" id="CHEBI:456215"/>
        <dbReference type="EC" id="6.3.4.19"/>
    </reaction>
</comment>
<dbReference type="InterPro" id="IPR014729">
    <property type="entry name" value="Rossmann-like_a/b/a_fold"/>
</dbReference>
<dbReference type="InterPro" id="IPR012094">
    <property type="entry name" value="tRNA_Ile_lys_synt"/>
</dbReference>
<feature type="domain" description="tRNA(Ile)-lysidine/2-thiocytidine synthase N-terminal" evidence="7">
    <location>
        <begin position="13"/>
        <end position="191"/>
    </location>
</feature>
<dbReference type="STRING" id="225324.SAMN02745126_00742"/>
<dbReference type="Gene3D" id="3.40.50.620">
    <property type="entry name" value="HUPs"/>
    <property type="match status" value="1"/>
</dbReference>
<keyword evidence="3 6" id="KW-0547">Nucleotide-binding</keyword>
<comment type="similarity">
    <text evidence="6">Belongs to the tRNA(Ile)-lysidine synthase family.</text>
</comment>
<comment type="subcellular location">
    <subcellularLocation>
        <location evidence="6">Cytoplasm</location>
    </subcellularLocation>
</comment>
<reference evidence="9" key="1">
    <citation type="submission" date="2017-02" db="EMBL/GenBank/DDBJ databases">
        <authorList>
            <person name="Varghese N."/>
            <person name="Submissions S."/>
        </authorList>
    </citation>
    <scope>NUCLEOTIDE SEQUENCE [LARGE SCALE GENOMIC DNA]</scope>
    <source>
        <strain evidence="9">ATCC 27094</strain>
    </source>
</reference>
<dbReference type="RefSeq" id="WP_085932441.1">
    <property type="nucleotide sequence ID" value="NZ_FUWJ01000001.1"/>
</dbReference>
<dbReference type="PANTHER" id="PTHR43033:SF5">
    <property type="entry name" value="TRNA(ILE)-LYSIDINE SYNTHETASE"/>
    <property type="match status" value="1"/>
</dbReference>
<gene>
    <name evidence="6" type="primary">tilS</name>
    <name evidence="8" type="ORF">SAMN02745126_00742</name>
</gene>
<evidence type="ECO:0000256" key="3">
    <source>
        <dbReference type="ARBA" id="ARBA00022741"/>
    </source>
</evidence>
<evidence type="ECO:0000256" key="6">
    <source>
        <dbReference type="HAMAP-Rule" id="MF_01161"/>
    </source>
</evidence>
<dbReference type="EC" id="6.3.4.19" evidence="6"/>
<evidence type="ECO:0000256" key="4">
    <source>
        <dbReference type="ARBA" id="ARBA00022840"/>
    </source>
</evidence>
<keyword evidence="4 6" id="KW-0067">ATP-binding</keyword>
<evidence type="ECO:0000256" key="1">
    <source>
        <dbReference type="ARBA" id="ARBA00022598"/>
    </source>
</evidence>
<dbReference type="SUPFAM" id="SSF52402">
    <property type="entry name" value="Adenine nucleotide alpha hydrolases-like"/>
    <property type="match status" value="1"/>
</dbReference>
<dbReference type="InterPro" id="IPR011063">
    <property type="entry name" value="TilS/TtcA_N"/>
</dbReference>
<dbReference type="GO" id="GO:0005524">
    <property type="term" value="F:ATP binding"/>
    <property type="evidence" value="ECO:0007669"/>
    <property type="project" value="UniProtKB-UniRule"/>
</dbReference>
<evidence type="ECO:0000313" key="9">
    <source>
        <dbReference type="Proteomes" id="UP000190092"/>
    </source>
</evidence>
<accession>A0A1T4K652</accession>
<dbReference type="Proteomes" id="UP000190092">
    <property type="component" value="Unassembled WGS sequence"/>
</dbReference>
<dbReference type="EMBL" id="FUWJ01000001">
    <property type="protein sequence ID" value="SJZ37807.1"/>
    <property type="molecule type" value="Genomic_DNA"/>
</dbReference>
<dbReference type="GO" id="GO:0005737">
    <property type="term" value="C:cytoplasm"/>
    <property type="evidence" value="ECO:0007669"/>
    <property type="project" value="UniProtKB-SubCell"/>
</dbReference>
<evidence type="ECO:0000256" key="5">
    <source>
        <dbReference type="ARBA" id="ARBA00048539"/>
    </source>
</evidence>
<keyword evidence="2 6" id="KW-0819">tRNA processing</keyword>
<evidence type="ECO:0000256" key="2">
    <source>
        <dbReference type="ARBA" id="ARBA00022694"/>
    </source>
</evidence>
<name>A0A1T4K652_9HYPH</name>
<dbReference type="CDD" id="cd01992">
    <property type="entry name" value="TilS_N"/>
    <property type="match status" value="1"/>
</dbReference>
<dbReference type="OrthoDB" id="9807403at2"/>